<accession>A0A382S3F0</accession>
<feature type="non-terminal residue" evidence="1">
    <location>
        <position position="29"/>
    </location>
</feature>
<dbReference type="AlphaFoldDB" id="A0A382S3F0"/>
<proteinExistence type="predicted"/>
<evidence type="ECO:0000313" key="1">
    <source>
        <dbReference type="EMBL" id="SVD03787.1"/>
    </source>
</evidence>
<dbReference type="EMBL" id="UINC01125744">
    <property type="protein sequence ID" value="SVD03787.1"/>
    <property type="molecule type" value="Genomic_DNA"/>
</dbReference>
<organism evidence="1">
    <name type="scientific">marine metagenome</name>
    <dbReference type="NCBI Taxonomy" id="408172"/>
    <lineage>
        <taxon>unclassified sequences</taxon>
        <taxon>metagenomes</taxon>
        <taxon>ecological metagenomes</taxon>
    </lineage>
</organism>
<feature type="non-terminal residue" evidence="1">
    <location>
        <position position="1"/>
    </location>
</feature>
<reference evidence="1" key="1">
    <citation type="submission" date="2018-05" db="EMBL/GenBank/DDBJ databases">
        <authorList>
            <person name="Lanie J.A."/>
            <person name="Ng W.-L."/>
            <person name="Kazmierczak K.M."/>
            <person name="Andrzejewski T.M."/>
            <person name="Davidsen T.M."/>
            <person name="Wayne K.J."/>
            <person name="Tettelin H."/>
            <person name="Glass J.I."/>
            <person name="Rusch D."/>
            <person name="Podicherti R."/>
            <person name="Tsui H.-C.T."/>
            <person name="Winkler M.E."/>
        </authorList>
    </citation>
    <scope>NUCLEOTIDE SEQUENCE</scope>
</reference>
<gene>
    <name evidence="1" type="ORF">METZ01_LOCUS356641</name>
</gene>
<sequence>MPETVGCVDVTEPRVVAHHLRAGGDHRLA</sequence>
<protein>
    <submittedName>
        <fullName evidence="1">Uncharacterized protein</fullName>
    </submittedName>
</protein>
<name>A0A382S3F0_9ZZZZ</name>